<protein>
    <submittedName>
        <fullName evidence="1">Uncharacterized protein</fullName>
    </submittedName>
</protein>
<keyword evidence="2" id="KW-1185">Reference proteome</keyword>
<name>A0ACB9K779_9ASTR</name>
<accession>A0ACB9K779</accession>
<reference evidence="1 2" key="2">
    <citation type="journal article" date="2022" name="Mol. Ecol. Resour.">
        <title>The genomes of chicory, endive, great burdock and yacon provide insights into Asteraceae paleo-polyploidization history and plant inulin production.</title>
        <authorList>
            <person name="Fan W."/>
            <person name="Wang S."/>
            <person name="Wang H."/>
            <person name="Wang A."/>
            <person name="Jiang F."/>
            <person name="Liu H."/>
            <person name="Zhao H."/>
            <person name="Xu D."/>
            <person name="Zhang Y."/>
        </authorList>
    </citation>
    <scope>NUCLEOTIDE SEQUENCE [LARGE SCALE GENOMIC DNA]</scope>
    <source>
        <strain evidence="2">cv. Yunnan</strain>
        <tissue evidence="1">Leaves</tissue>
    </source>
</reference>
<reference evidence="2" key="1">
    <citation type="journal article" date="2022" name="Mol. Ecol. Resour.">
        <title>The genomes of chicory, endive, great burdock and yacon provide insights into Asteraceae palaeo-polyploidization history and plant inulin production.</title>
        <authorList>
            <person name="Fan W."/>
            <person name="Wang S."/>
            <person name="Wang H."/>
            <person name="Wang A."/>
            <person name="Jiang F."/>
            <person name="Liu H."/>
            <person name="Zhao H."/>
            <person name="Xu D."/>
            <person name="Zhang Y."/>
        </authorList>
    </citation>
    <scope>NUCLEOTIDE SEQUENCE [LARGE SCALE GENOMIC DNA]</scope>
    <source>
        <strain evidence="2">cv. Yunnan</strain>
    </source>
</reference>
<evidence type="ECO:0000313" key="1">
    <source>
        <dbReference type="EMBL" id="KAI3828150.1"/>
    </source>
</evidence>
<organism evidence="1 2">
    <name type="scientific">Smallanthus sonchifolius</name>
    <dbReference type="NCBI Taxonomy" id="185202"/>
    <lineage>
        <taxon>Eukaryota</taxon>
        <taxon>Viridiplantae</taxon>
        <taxon>Streptophyta</taxon>
        <taxon>Embryophyta</taxon>
        <taxon>Tracheophyta</taxon>
        <taxon>Spermatophyta</taxon>
        <taxon>Magnoliopsida</taxon>
        <taxon>eudicotyledons</taxon>
        <taxon>Gunneridae</taxon>
        <taxon>Pentapetalae</taxon>
        <taxon>asterids</taxon>
        <taxon>campanulids</taxon>
        <taxon>Asterales</taxon>
        <taxon>Asteraceae</taxon>
        <taxon>Asteroideae</taxon>
        <taxon>Heliantheae alliance</taxon>
        <taxon>Millerieae</taxon>
        <taxon>Smallanthus</taxon>
    </lineage>
</organism>
<sequence>MIREDANQQSRSTFENEIGDVLMRKELKSHIGVQLFALWILAEFLAYNQGCFLMHMGFFFPLKLFVLHLEQNAQAFDQSSANFAAFKNSEVGGQRLAVAYVLSHELSRLDHGFLIKPWSAMMARGEVPVIDMQRVEGLAEEIVNACEEWGIFRIINHGIPAELLTEMKAVVAALFDLPEEIKRRTVSTESGKGYITFNPSTPYLEGFSIDEVSSPGDFCDPLDASPHQREIIYKYINVIRDLAGLLGRKLMEGFGLAGDLFDGWNCQMRFNKYHFCQESVGSCGVFLHSDPSFLTILHDDDDVCGLQVVDKYTGEFTPVDPVPGTIAVNMGDIAKAWSNGRFCNVKHRVWCFEPKTRYSTVLFVLGPNDKKVEAPPELVDSEHPRLYVPIDIKEYRNARSAKRLHTGNTLSYLAPPRHE</sequence>
<evidence type="ECO:0000313" key="2">
    <source>
        <dbReference type="Proteomes" id="UP001056120"/>
    </source>
</evidence>
<proteinExistence type="predicted"/>
<gene>
    <name evidence="1" type="ORF">L1987_02247</name>
</gene>
<dbReference type="EMBL" id="CM042018">
    <property type="protein sequence ID" value="KAI3828150.1"/>
    <property type="molecule type" value="Genomic_DNA"/>
</dbReference>
<comment type="caution">
    <text evidence="1">The sequence shown here is derived from an EMBL/GenBank/DDBJ whole genome shotgun (WGS) entry which is preliminary data.</text>
</comment>
<dbReference type="Proteomes" id="UP001056120">
    <property type="component" value="Linkage Group LG01"/>
</dbReference>